<feature type="non-terminal residue" evidence="3">
    <location>
        <position position="1"/>
    </location>
</feature>
<dbReference type="InParanoid" id="A0A1Y1YQF9"/>
<comment type="caution">
    <text evidence="3">The sequence shown here is derived from an EMBL/GenBank/DDBJ whole genome shotgun (WGS) entry which is preliminary data.</text>
</comment>
<dbReference type="GO" id="GO:0046856">
    <property type="term" value="P:phosphatidylinositol dephosphorylation"/>
    <property type="evidence" value="ECO:0007669"/>
    <property type="project" value="InterPro"/>
</dbReference>
<dbReference type="SUPFAM" id="SSF56219">
    <property type="entry name" value="DNase I-like"/>
    <property type="match status" value="1"/>
</dbReference>
<evidence type="ECO:0000256" key="1">
    <source>
        <dbReference type="SAM" id="MobiDB-lite"/>
    </source>
</evidence>
<dbReference type="Gene3D" id="3.60.10.10">
    <property type="entry name" value="Endonuclease/exonuclease/phosphatase"/>
    <property type="match status" value="1"/>
</dbReference>
<dbReference type="PANTHER" id="PTHR11200:SF257">
    <property type="entry name" value="PHOSPHOINOSITIDE 5-PHOSPHATASE"/>
    <property type="match status" value="1"/>
</dbReference>
<name>A0A1Y1YQF9_9FUNG</name>
<reference evidence="3 4" key="1">
    <citation type="submission" date="2016-07" db="EMBL/GenBank/DDBJ databases">
        <title>Pervasive Adenine N6-methylation of Active Genes in Fungi.</title>
        <authorList>
            <consortium name="DOE Joint Genome Institute"/>
            <person name="Mondo S.J."/>
            <person name="Dannebaum R.O."/>
            <person name="Kuo R.C."/>
            <person name="Labutti K."/>
            <person name="Haridas S."/>
            <person name="Kuo A."/>
            <person name="Salamov A."/>
            <person name="Ahrendt S.R."/>
            <person name="Lipzen A."/>
            <person name="Sullivan W."/>
            <person name="Andreopoulos W.B."/>
            <person name="Clum A."/>
            <person name="Lindquist E."/>
            <person name="Daum C."/>
            <person name="Ramamoorthy G.K."/>
            <person name="Gryganskyi A."/>
            <person name="Culley D."/>
            <person name="Magnuson J.K."/>
            <person name="James T.Y."/>
            <person name="O'Malley M.A."/>
            <person name="Stajich J.E."/>
            <person name="Spatafora J.W."/>
            <person name="Visel A."/>
            <person name="Grigoriev I.V."/>
        </authorList>
    </citation>
    <scope>NUCLEOTIDE SEQUENCE [LARGE SCALE GENOMIC DNA]</scope>
    <source>
        <strain evidence="3 4">CBS 931.73</strain>
    </source>
</reference>
<dbReference type="EMBL" id="MCFE01000085">
    <property type="protein sequence ID" value="ORY00272.1"/>
    <property type="molecule type" value="Genomic_DNA"/>
</dbReference>
<evidence type="ECO:0000259" key="2">
    <source>
        <dbReference type="SMART" id="SM00128"/>
    </source>
</evidence>
<dbReference type="Proteomes" id="UP000193498">
    <property type="component" value="Unassembled WGS sequence"/>
</dbReference>
<accession>A0A1Y1YQF9</accession>
<dbReference type="InterPro" id="IPR036691">
    <property type="entry name" value="Endo/exonu/phosph_ase_sf"/>
</dbReference>
<gene>
    <name evidence="3" type="ORF">K493DRAFT_211251</name>
</gene>
<proteinExistence type="predicted"/>
<feature type="region of interest" description="Disordered" evidence="1">
    <location>
        <begin position="294"/>
        <end position="313"/>
    </location>
</feature>
<sequence length="313" mass="35254">LSSRASEYASKSKIRVHIGTYNVNGRVPSGESLSSFLRISPDDEPDIIALGIQEIVELTPTQIMSADTEKRLIWQREVQAHLGKVYTSSKYVALTSEQLVGAAMLIYVRKENILRIRDIQVSTKKTGLKGMAGNKGGIGIRFDFDDTSICLVTAHLAAGSSNFEERNDDYRTITNGIRFSKGRTIDDHDHIIWFGDFNYRINLDLTNLSYKVMDCIYNQQLAELLIHDQLVQQLREGKAFQGFQEGIINFNPTYKYDNGTDTYDTSEKQRRPAWTGKPHARKVLRASLTPSTYCRSNPLPREGGNESSTFNGT</sequence>
<dbReference type="InterPro" id="IPR046985">
    <property type="entry name" value="IP5"/>
</dbReference>
<keyword evidence="4" id="KW-1185">Reference proteome</keyword>
<feature type="domain" description="Inositol polyphosphate-related phosphatase" evidence="2">
    <location>
        <begin position="12"/>
        <end position="313"/>
    </location>
</feature>
<dbReference type="GO" id="GO:0016020">
    <property type="term" value="C:membrane"/>
    <property type="evidence" value="ECO:0007669"/>
    <property type="project" value="TreeGrafter"/>
</dbReference>
<protein>
    <submittedName>
        <fullName evidence="3">DNase I-like protein</fullName>
    </submittedName>
</protein>
<dbReference type="InterPro" id="IPR000300">
    <property type="entry name" value="IPPc"/>
</dbReference>
<dbReference type="PANTHER" id="PTHR11200">
    <property type="entry name" value="INOSITOL 5-PHOSPHATASE"/>
    <property type="match status" value="1"/>
</dbReference>
<organism evidence="3 4">
    <name type="scientific">Basidiobolus meristosporus CBS 931.73</name>
    <dbReference type="NCBI Taxonomy" id="1314790"/>
    <lineage>
        <taxon>Eukaryota</taxon>
        <taxon>Fungi</taxon>
        <taxon>Fungi incertae sedis</taxon>
        <taxon>Zoopagomycota</taxon>
        <taxon>Entomophthoromycotina</taxon>
        <taxon>Basidiobolomycetes</taxon>
        <taxon>Basidiobolales</taxon>
        <taxon>Basidiobolaceae</taxon>
        <taxon>Basidiobolus</taxon>
    </lineage>
</organism>
<evidence type="ECO:0000313" key="3">
    <source>
        <dbReference type="EMBL" id="ORY00272.1"/>
    </source>
</evidence>
<dbReference type="Pfam" id="PF22669">
    <property type="entry name" value="Exo_endo_phos2"/>
    <property type="match status" value="1"/>
</dbReference>
<evidence type="ECO:0000313" key="4">
    <source>
        <dbReference type="Proteomes" id="UP000193498"/>
    </source>
</evidence>
<dbReference type="STRING" id="1314790.A0A1Y1YQF9"/>
<dbReference type="OrthoDB" id="405996at2759"/>
<dbReference type="GO" id="GO:0005737">
    <property type="term" value="C:cytoplasm"/>
    <property type="evidence" value="ECO:0007669"/>
    <property type="project" value="TreeGrafter"/>
</dbReference>
<dbReference type="GO" id="GO:0043813">
    <property type="term" value="F:phosphatidylinositol-3,5-bisphosphate 5-phosphatase activity"/>
    <property type="evidence" value="ECO:0007669"/>
    <property type="project" value="TreeGrafter"/>
</dbReference>
<dbReference type="AlphaFoldDB" id="A0A1Y1YQF9"/>
<dbReference type="SMART" id="SM00128">
    <property type="entry name" value="IPPc"/>
    <property type="match status" value="1"/>
</dbReference>
<dbReference type="GO" id="GO:0004439">
    <property type="term" value="F:phosphatidylinositol-4,5-bisphosphate 5-phosphatase activity"/>
    <property type="evidence" value="ECO:0007669"/>
    <property type="project" value="TreeGrafter"/>
</dbReference>